<feature type="transmembrane region" description="Helical" evidence="1">
    <location>
        <begin position="162"/>
        <end position="184"/>
    </location>
</feature>
<proteinExistence type="predicted"/>
<dbReference type="Proteomes" id="UP001595914">
    <property type="component" value="Unassembled WGS sequence"/>
</dbReference>
<keyword evidence="1" id="KW-0472">Membrane</keyword>
<keyword evidence="1" id="KW-0812">Transmembrane</keyword>
<feature type="transmembrane region" description="Helical" evidence="1">
    <location>
        <begin position="47"/>
        <end position="66"/>
    </location>
</feature>
<feature type="transmembrane region" description="Helical" evidence="1">
    <location>
        <begin position="105"/>
        <end position="126"/>
    </location>
</feature>
<dbReference type="InterPro" id="IPR052712">
    <property type="entry name" value="Acid_resist_chaperone_HdeD"/>
</dbReference>
<comment type="caution">
    <text evidence="2">The sequence shown here is derived from an EMBL/GenBank/DDBJ whole genome shotgun (WGS) entry which is preliminary data.</text>
</comment>
<keyword evidence="3" id="KW-1185">Reference proteome</keyword>
<feature type="transmembrane region" description="Helical" evidence="1">
    <location>
        <begin position="78"/>
        <end position="99"/>
    </location>
</feature>
<dbReference type="PANTHER" id="PTHR34989:SF1">
    <property type="entry name" value="PROTEIN HDED"/>
    <property type="match status" value="1"/>
</dbReference>
<evidence type="ECO:0000313" key="3">
    <source>
        <dbReference type="Proteomes" id="UP001595914"/>
    </source>
</evidence>
<gene>
    <name evidence="2" type="ORF">ACFO6S_10145</name>
</gene>
<name>A0ABV9FSQ7_9NOCA</name>
<evidence type="ECO:0000256" key="1">
    <source>
        <dbReference type="SAM" id="Phobius"/>
    </source>
</evidence>
<feature type="transmembrane region" description="Helical" evidence="1">
    <location>
        <begin position="20"/>
        <end position="41"/>
    </location>
</feature>
<dbReference type="EMBL" id="JBHSFO010000004">
    <property type="protein sequence ID" value="MFC4604043.1"/>
    <property type="molecule type" value="Genomic_DNA"/>
</dbReference>
<dbReference type="InterPro" id="IPR005325">
    <property type="entry name" value="DUF308_memb"/>
</dbReference>
<dbReference type="PANTHER" id="PTHR34989">
    <property type="entry name" value="PROTEIN HDED"/>
    <property type="match status" value="1"/>
</dbReference>
<reference evidence="3" key="1">
    <citation type="journal article" date="2019" name="Int. J. Syst. Evol. Microbiol.">
        <title>The Global Catalogue of Microorganisms (GCM) 10K type strain sequencing project: providing services to taxonomists for standard genome sequencing and annotation.</title>
        <authorList>
            <consortium name="The Broad Institute Genomics Platform"/>
            <consortium name="The Broad Institute Genome Sequencing Center for Infectious Disease"/>
            <person name="Wu L."/>
            <person name="Ma J."/>
        </authorList>
    </citation>
    <scope>NUCLEOTIDE SEQUENCE [LARGE SCALE GENOMIC DNA]</scope>
    <source>
        <strain evidence="3">CCUG 54520</strain>
    </source>
</reference>
<sequence>MTDRSLVDSNEAILRIGKDVWWSVVLRGVIAIVFGIVALAWPQVTVHALVFVIGIYWILDGLVTAARAVAARSVTSGWMWWLLAAVVSVAAGIAVLVWPEITALVFVYMVGFWAILIGVLEVLGAFQVRSAGGAHWGWLLVAGIVAVVFGLVLVIFPGDGIIGLIKVIGVFAIIEGVLLLVAAWQVRTAAKRSGVV</sequence>
<dbReference type="Pfam" id="PF03729">
    <property type="entry name" value="DUF308"/>
    <property type="match status" value="1"/>
</dbReference>
<evidence type="ECO:0000313" key="2">
    <source>
        <dbReference type="EMBL" id="MFC4604043.1"/>
    </source>
</evidence>
<dbReference type="RefSeq" id="WP_378416540.1">
    <property type="nucleotide sequence ID" value="NZ_JBHSFO010000004.1"/>
</dbReference>
<keyword evidence="1" id="KW-1133">Transmembrane helix</keyword>
<protein>
    <submittedName>
        <fullName evidence="2">HdeD family acid-resistance protein</fullName>
    </submittedName>
</protein>
<organism evidence="2 3">
    <name type="scientific">Rhodococcus kronopolitis</name>
    <dbReference type="NCBI Taxonomy" id="1460226"/>
    <lineage>
        <taxon>Bacteria</taxon>
        <taxon>Bacillati</taxon>
        <taxon>Actinomycetota</taxon>
        <taxon>Actinomycetes</taxon>
        <taxon>Mycobacteriales</taxon>
        <taxon>Nocardiaceae</taxon>
        <taxon>Rhodococcus</taxon>
    </lineage>
</organism>
<accession>A0ABV9FSQ7</accession>
<feature type="transmembrane region" description="Helical" evidence="1">
    <location>
        <begin position="138"/>
        <end position="156"/>
    </location>
</feature>